<feature type="compositionally biased region" description="Polar residues" evidence="3">
    <location>
        <begin position="872"/>
        <end position="881"/>
    </location>
</feature>
<dbReference type="PANTHER" id="PTHR23318">
    <property type="entry name" value="ATP SYNTHASE GAMMA-RELATED"/>
    <property type="match status" value="1"/>
</dbReference>
<dbReference type="Proteomes" id="UP000027361">
    <property type="component" value="Unassembled WGS sequence"/>
</dbReference>
<proteinExistence type="predicted"/>
<dbReference type="PANTHER" id="PTHR23318:SF0">
    <property type="entry name" value="SERINE_THREONINE-PROTEIN PHOSPHATASE 4 REGULATORY SUBUNIT 3"/>
    <property type="match status" value="1"/>
</dbReference>
<dbReference type="InterPro" id="IPR051137">
    <property type="entry name" value="PP4R3-like"/>
</dbReference>
<sequence length="1029" mass="114461">MVDADSSSGEISFEQRPASTGDISAGSSSTGEISLTDMTIPEHEHLSPAATISRGLYHQCGTARRVKVYELQNDNWFDHGTGYCAGVYDEEHDQALLVAKSEELCQYMSLPPPPAEDENREPGGIPRAEEEDLTSQYIIVVSAQLSPEEVLLCTQVVREDIYQRQQDTLIVWTEPGGKDMALSFQEAEGCNEIWEFLSEVQKHFKINGKYGADDGDSSEPGQPMSRELGFEESFQTGEEMLSMVEGDHILPEPTLGNVEQIDFAVRELASRPPQFRERFAEWLLKTGYIKSMIELFHDAEDLEQLGVLHSLCSIMQNLLLLNDTVMFEWILQDNVFLGVVGMLEYDPVFPRDKASFRQYLSDPGRFRQVVPITDANILTKIHHTYRLHYLKDVILARILEDATFSTLQSILFFYQVDIVSYCGGNEDFLRRLFAVFKTSAQRGDAAAEQHKRDGVIFLQQLCNMGKTIQLHSRISLYHTLVEWGLIDVIEFAFDAGDATLRNAAAEMLIVIIEYDANSVRLRILELKDKKERTLMAILIEHLHRDGDMGLKSQIVEILRTLLDCGDGSNTTASQAMMQQQVLGNKQGPKADPERFLTAFYEEDCELLLAPLKQLPDVMTLPRRSRLPPMSLSRSALFGHLCDLLCFISTCHGFRSQYFVITSEVSKKVATLLRSRDKHVRCASLRFFKACLANNNQFINRHHIKIELFETLLDIVEEEADRDNLVTSACISYFEYMKQEAVMKPLINHIAEKNQPALQRLARHSTAGKVFSELLSRWEQSSSSLASSKALIQTNEDARRVPPKRRGATTKAMEAEAEESYFHDDQEPEASGSEAKVITPVPNLVPYADDDFDFDVTPSSTPSQNSGSSSTPDAQGSASVAETSIEDAPMLRLGEKRRREEDEDALDMLSAKRKQAPPSTDASADAEPQAKRQNQDGSSPAASTILGDTEGGFIREEAQEVLALLPSQAAGPIPVSSEPSLSPRVPGPASSNTKKVSLALSQSAIKMAQDSSTGDGEKGRKEAARDGSGS</sequence>
<dbReference type="Pfam" id="PF22972">
    <property type="entry name" value="EVH1_PP4R3"/>
    <property type="match status" value="1"/>
</dbReference>
<feature type="region of interest" description="Disordered" evidence="3">
    <location>
        <begin position="1"/>
        <end position="33"/>
    </location>
</feature>
<reference evidence="6 7" key="1">
    <citation type="submission" date="2014-05" db="EMBL/GenBank/DDBJ databases">
        <title>Draft genome sequence of a rare smut relative, Tilletiaria anomala UBC 951.</title>
        <authorList>
            <consortium name="DOE Joint Genome Institute"/>
            <person name="Toome M."/>
            <person name="Kuo A."/>
            <person name="Henrissat B."/>
            <person name="Lipzen A."/>
            <person name="Tritt A."/>
            <person name="Yoshinaga Y."/>
            <person name="Zane M."/>
            <person name="Barry K."/>
            <person name="Grigoriev I.V."/>
            <person name="Spatafora J.W."/>
            <person name="Aimea M.C."/>
        </authorList>
    </citation>
    <scope>NUCLEOTIDE SEQUENCE [LARGE SCALE GENOMIC DNA]</scope>
    <source>
        <strain evidence="6 7">UBC 951</strain>
    </source>
</reference>
<dbReference type="STRING" id="1037660.A0A066VTX4"/>
<evidence type="ECO:0000256" key="3">
    <source>
        <dbReference type="SAM" id="MobiDB-lite"/>
    </source>
</evidence>
<evidence type="ECO:0000256" key="2">
    <source>
        <dbReference type="ARBA" id="ARBA00023242"/>
    </source>
</evidence>
<dbReference type="Gene3D" id="1.25.10.10">
    <property type="entry name" value="Leucine-rich Repeat Variant"/>
    <property type="match status" value="1"/>
</dbReference>
<feature type="compositionally biased region" description="Polar residues" evidence="3">
    <location>
        <begin position="988"/>
        <end position="1013"/>
    </location>
</feature>
<dbReference type="InterPro" id="IPR011989">
    <property type="entry name" value="ARM-like"/>
</dbReference>
<dbReference type="HOGENOM" id="CLU_004909_0_1_1"/>
<evidence type="ECO:0000256" key="1">
    <source>
        <dbReference type="ARBA" id="ARBA00004123"/>
    </source>
</evidence>
<dbReference type="RefSeq" id="XP_013242968.1">
    <property type="nucleotide sequence ID" value="XM_013387514.1"/>
</dbReference>
<evidence type="ECO:0000313" key="7">
    <source>
        <dbReference type="Proteomes" id="UP000027361"/>
    </source>
</evidence>
<dbReference type="Gene3D" id="2.30.29.30">
    <property type="entry name" value="Pleckstrin-homology domain (PH domain)/Phosphotyrosine-binding domain (PTB)"/>
    <property type="match status" value="1"/>
</dbReference>
<dbReference type="InterPro" id="IPR006887">
    <property type="entry name" value="P4R3-like_central_dom"/>
</dbReference>
<name>A0A066VTX4_TILAU</name>
<dbReference type="InParanoid" id="A0A066VTX4"/>
<dbReference type="EMBL" id="JMSN01000047">
    <property type="protein sequence ID" value="KDN44901.1"/>
    <property type="molecule type" value="Genomic_DNA"/>
</dbReference>
<feature type="compositionally biased region" description="Low complexity" evidence="3">
    <location>
        <begin position="856"/>
        <end position="871"/>
    </location>
</feature>
<feature type="domain" description="Serine/threonine-protein phosphatase 4 regulatory subunit 3-like central" evidence="4">
    <location>
        <begin position="262"/>
        <end position="779"/>
    </location>
</feature>
<evidence type="ECO:0000259" key="4">
    <source>
        <dbReference type="Pfam" id="PF04802"/>
    </source>
</evidence>
<dbReference type="SUPFAM" id="SSF48371">
    <property type="entry name" value="ARM repeat"/>
    <property type="match status" value="1"/>
</dbReference>
<feature type="compositionally biased region" description="Polar residues" evidence="3">
    <location>
        <begin position="1"/>
        <end position="10"/>
    </location>
</feature>
<feature type="region of interest" description="Disordered" evidence="3">
    <location>
        <begin position="788"/>
        <end position="952"/>
    </location>
</feature>
<dbReference type="OrthoDB" id="27483at2759"/>
<protein>
    <submittedName>
        <fullName evidence="6">DUF625-domain-containing protein</fullName>
    </submittedName>
</protein>
<feature type="domain" description="PP4R3 EVH1-like" evidence="5">
    <location>
        <begin position="139"/>
        <end position="203"/>
    </location>
</feature>
<evidence type="ECO:0000259" key="5">
    <source>
        <dbReference type="Pfam" id="PF22972"/>
    </source>
</evidence>
<keyword evidence="7" id="KW-1185">Reference proteome</keyword>
<dbReference type="GO" id="GO:0006974">
    <property type="term" value="P:DNA damage response"/>
    <property type="evidence" value="ECO:0007669"/>
    <property type="project" value="TreeGrafter"/>
</dbReference>
<dbReference type="InterPro" id="IPR016024">
    <property type="entry name" value="ARM-type_fold"/>
</dbReference>
<accession>A0A066VTX4</accession>
<dbReference type="InterPro" id="IPR055236">
    <property type="entry name" value="EVH1_PP4R3"/>
</dbReference>
<comment type="subcellular location">
    <subcellularLocation>
        <location evidence="1">Nucleus</location>
    </subcellularLocation>
</comment>
<dbReference type="GO" id="GO:0005654">
    <property type="term" value="C:nucleoplasm"/>
    <property type="evidence" value="ECO:0007669"/>
    <property type="project" value="TreeGrafter"/>
</dbReference>
<organism evidence="6 7">
    <name type="scientific">Tilletiaria anomala (strain ATCC 24038 / CBS 436.72 / UBC 951)</name>
    <dbReference type="NCBI Taxonomy" id="1037660"/>
    <lineage>
        <taxon>Eukaryota</taxon>
        <taxon>Fungi</taxon>
        <taxon>Dikarya</taxon>
        <taxon>Basidiomycota</taxon>
        <taxon>Ustilaginomycotina</taxon>
        <taxon>Exobasidiomycetes</taxon>
        <taxon>Georgefischeriales</taxon>
        <taxon>Tilletiariaceae</taxon>
        <taxon>Tilletiaria</taxon>
    </lineage>
</organism>
<dbReference type="Pfam" id="PF04802">
    <property type="entry name" value="PP4R3"/>
    <property type="match status" value="1"/>
</dbReference>
<dbReference type="AlphaFoldDB" id="A0A066VTX4"/>
<evidence type="ECO:0000313" key="6">
    <source>
        <dbReference type="EMBL" id="KDN44901.1"/>
    </source>
</evidence>
<dbReference type="GO" id="GO:0030289">
    <property type="term" value="C:protein phosphatase 4 complex"/>
    <property type="evidence" value="ECO:0007669"/>
    <property type="project" value="TreeGrafter"/>
</dbReference>
<feature type="compositionally biased region" description="Polar residues" evidence="3">
    <location>
        <begin position="17"/>
        <end position="33"/>
    </location>
</feature>
<feature type="region of interest" description="Disordered" evidence="3">
    <location>
        <begin position="969"/>
        <end position="1029"/>
    </location>
</feature>
<dbReference type="FunCoup" id="A0A066VTX4">
    <property type="interactions" value="537"/>
</dbReference>
<gene>
    <name evidence="6" type="ORF">K437DRAFT_224607</name>
</gene>
<dbReference type="GO" id="GO:0072542">
    <property type="term" value="F:protein phosphatase activator activity"/>
    <property type="evidence" value="ECO:0007669"/>
    <property type="project" value="TreeGrafter"/>
</dbReference>
<dbReference type="OMA" id="PRLKANY"/>
<feature type="compositionally biased region" description="Basic and acidic residues" evidence="3">
    <location>
        <begin position="1014"/>
        <end position="1029"/>
    </location>
</feature>
<comment type="caution">
    <text evidence="6">The sequence shown here is derived from an EMBL/GenBank/DDBJ whole genome shotgun (WGS) entry which is preliminary data.</text>
</comment>
<keyword evidence="2" id="KW-0539">Nucleus</keyword>
<dbReference type="GeneID" id="25262478"/>
<dbReference type="InterPro" id="IPR011993">
    <property type="entry name" value="PH-like_dom_sf"/>
</dbReference>